<dbReference type="Gene3D" id="3.60.60.10">
    <property type="entry name" value="Penicillin V Acylase, Chain A"/>
    <property type="match status" value="1"/>
</dbReference>
<name>F8D809_HALXS</name>
<protein>
    <recommendedName>
        <fullName evidence="3">NRDE family protein</fullName>
    </recommendedName>
</protein>
<sequence length="264" mass="28097">MCTLTLAWQVFEDAPVAVAANRDEAVDRDSRPPDVYREEPLIVAPRDAEAGGTWIGYNEFGVFAGITNRWTDAELAGERSRGLLVADVLEARSAAEAASIVADATAADEYDGFNLVVADADDAYCFQWDGDLVRTDFEPGVHVVVNVAVDGEVDIPSFRTDAARAQAENARTVRRELSVADGGESVSDWLERAGSVLGDHDYGVCIHGDGFGTRSSSLIALRDGGSESQYAFADGPPCQTAYETVDLPAVDDASAFASDAEGHI</sequence>
<dbReference type="Pfam" id="PF05742">
    <property type="entry name" value="TANGO2"/>
    <property type="match status" value="1"/>
</dbReference>
<dbReference type="PANTHER" id="PTHR17985">
    <property type="entry name" value="SER/THR-RICH PROTEIN T10 IN DGCR REGION"/>
    <property type="match status" value="1"/>
</dbReference>
<dbReference type="Proteomes" id="UP000006794">
    <property type="component" value="Chromosome"/>
</dbReference>
<dbReference type="STRING" id="797210.Halxa_3289"/>
<dbReference type="HOGENOM" id="CLU_047037_2_0_2"/>
<dbReference type="GeneID" id="10798238"/>
<evidence type="ECO:0000313" key="1">
    <source>
        <dbReference type="EMBL" id="AEH37901.1"/>
    </source>
</evidence>
<dbReference type="PANTHER" id="PTHR17985:SF8">
    <property type="entry name" value="TRANSPORT AND GOLGI ORGANIZATION PROTEIN 2 HOMOLOG"/>
    <property type="match status" value="1"/>
</dbReference>
<organism evidence="1 2">
    <name type="scientific">Halopiger xanaduensis (strain DSM 18323 / JCM 14033 / SH-6)</name>
    <dbReference type="NCBI Taxonomy" id="797210"/>
    <lineage>
        <taxon>Archaea</taxon>
        <taxon>Methanobacteriati</taxon>
        <taxon>Methanobacteriota</taxon>
        <taxon>Stenosarchaea group</taxon>
        <taxon>Halobacteria</taxon>
        <taxon>Halobacteriales</taxon>
        <taxon>Natrialbaceae</taxon>
        <taxon>Halopiger</taxon>
    </lineage>
</organism>
<keyword evidence="2" id="KW-1185">Reference proteome</keyword>
<dbReference type="RefSeq" id="WP_013880791.1">
    <property type="nucleotide sequence ID" value="NC_015666.1"/>
</dbReference>
<proteinExistence type="predicted"/>
<dbReference type="OrthoDB" id="312503at2157"/>
<dbReference type="EMBL" id="CP002839">
    <property type="protein sequence ID" value="AEH37901.1"/>
    <property type="molecule type" value="Genomic_DNA"/>
</dbReference>
<gene>
    <name evidence="1" type="ordered locus">Halxa_3289</name>
</gene>
<dbReference type="AlphaFoldDB" id="F8D809"/>
<reference evidence="1 2" key="1">
    <citation type="journal article" date="2012" name="Stand. Genomic Sci.">
        <title>Complete genome sequence of Halopiger xanaduensis type strain (SH-6(T)).</title>
        <authorList>
            <person name="Anderson I."/>
            <person name="Tindall B.J."/>
            <person name="Rohde M."/>
            <person name="Lucas S."/>
            <person name="Han J."/>
            <person name="Lapidus A."/>
            <person name="Cheng J.F."/>
            <person name="Goodwin L."/>
            <person name="Pitluck S."/>
            <person name="Peters L."/>
            <person name="Pati A."/>
            <person name="Mikhailova N."/>
            <person name="Pagani I."/>
            <person name="Teshima H."/>
            <person name="Han C."/>
            <person name="Tapia R."/>
            <person name="Land M."/>
            <person name="Woyke T."/>
            <person name="Klenk H.P."/>
            <person name="Kyrpides N."/>
            <person name="Ivanova N."/>
        </authorList>
    </citation>
    <scope>NUCLEOTIDE SEQUENCE [LARGE SCALE GENOMIC DNA]</scope>
    <source>
        <strain evidence="2">DSM 18323 / JCM 14033 / SH-6</strain>
    </source>
</reference>
<dbReference type="KEGG" id="hxa:Halxa_3289"/>
<evidence type="ECO:0008006" key="3">
    <source>
        <dbReference type="Google" id="ProtNLM"/>
    </source>
</evidence>
<evidence type="ECO:0000313" key="2">
    <source>
        <dbReference type="Proteomes" id="UP000006794"/>
    </source>
</evidence>
<dbReference type="eggNOG" id="arCOG06429">
    <property type="taxonomic scope" value="Archaea"/>
</dbReference>
<accession>F8D809</accession>
<dbReference type="InterPro" id="IPR008551">
    <property type="entry name" value="TANGO2"/>
</dbReference>